<reference evidence="1" key="1">
    <citation type="submission" date="2018-06" db="EMBL/GenBank/DDBJ databases">
        <authorList>
            <person name="Zhirakovskaya E."/>
        </authorList>
    </citation>
    <scope>NUCLEOTIDE SEQUENCE</scope>
</reference>
<protein>
    <submittedName>
        <fullName evidence="1">Uncharacterized protein</fullName>
    </submittedName>
</protein>
<feature type="non-terminal residue" evidence="1">
    <location>
        <position position="1"/>
    </location>
</feature>
<gene>
    <name evidence="1" type="ORF">MNBD_ALPHA11-1274</name>
</gene>
<name>A0A3B0TWE7_9ZZZZ</name>
<organism evidence="1">
    <name type="scientific">hydrothermal vent metagenome</name>
    <dbReference type="NCBI Taxonomy" id="652676"/>
    <lineage>
        <taxon>unclassified sequences</taxon>
        <taxon>metagenomes</taxon>
        <taxon>ecological metagenomes</taxon>
    </lineage>
</organism>
<dbReference type="EMBL" id="UOEQ01000434">
    <property type="protein sequence ID" value="VAW22885.1"/>
    <property type="molecule type" value="Genomic_DNA"/>
</dbReference>
<sequence>HIEAEWVKSGFKLSREQMLEKIKVFLA</sequence>
<dbReference type="AlphaFoldDB" id="A0A3B0TWE7"/>
<evidence type="ECO:0000313" key="1">
    <source>
        <dbReference type="EMBL" id="VAW22885.1"/>
    </source>
</evidence>
<accession>A0A3B0TWE7</accession>
<proteinExistence type="predicted"/>